<dbReference type="EMBL" id="CP002857">
    <property type="protein sequence ID" value="AEI10431.1"/>
    <property type="molecule type" value="Genomic_DNA"/>
</dbReference>
<dbReference type="Proteomes" id="UP000000492">
    <property type="component" value="Chromosome"/>
</dbReference>
<evidence type="ECO:0000256" key="2">
    <source>
        <dbReference type="ARBA" id="ARBA00009046"/>
    </source>
</evidence>
<evidence type="ECO:0000259" key="11">
    <source>
        <dbReference type="PROSITE" id="PS51192"/>
    </source>
</evidence>
<comment type="similarity">
    <text evidence="2">In the central section; belongs to the CRISPR-associated helicase Cas3 family.</text>
</comment>
<dbReference type="PROSITE" id="PS50206">
    <property type="entry name" value="RHODANESE_3"/>
    <property type="match status" value="1"/>
</dbReference>
<dbReference type="InterPro" id="IPR011545">
    <property type="entry name" value="DEAD/DEAH_box_helicase_dom"/>
</dbReference>
<dbReference type="GO" id="GO:0005524">
    <property type="term" value="F:ATP binding"/>
    <property type="evidence" value="ECO:0007669"/>
    <property type="project" value="UniProtKB-KW"/>
</dbReference>
<keyword evidence="7" id="KW-0347">Helicase</keyword>
<dbReference type="Pfam" id="PF00270">
    <property type="entry name" value="DEAD"/>
    <property type="match status" value="1"/>
</dbReference>
<dbReference type="RefSeq" id="WP_013889411.1">
    <property type="nucleotide sequence ID" value="NC_015673.1"/>
</dbReference>
<evidence type="ECO:0000256" key="5">
    <source>
        <dbReference type="ARBA" id="ARBA00022741"/>
    </source>
</evidence>
<dbReference type="SUPFAM" id="SSF52540">
    <property type="entry name" value="P-loop containing nucleoside triphosphate hydrolases"/>
    <property type="match status" value="1"/>
</dbReference>
<dbReference type="InterPro" id="IPR038257">
    <property type="entry name" value="CRISPR-assoc_Cas3_HD_sf"/>
</dbReference>
<dbReference type="PANTHER" id="PTHR47963:SF9">
    <property type="entry name" value="CRISPR-ASSOCIATED ENDONUCLEASE_HELICASE CAS3"/>
    <property type="match status" value="1"/>
</dbReference>
<evidence type="ECO:0000313" key="13">
    <source>
        <dbReference type="EMBL" id="AEI10431.1"/>
    </source>
</evidence>
<dbReference type="SMART" id="SM00487">
    <property type="entry name" value="DEXDc"/>
    <property type="match status" value="1"/>
</dbReference>
<comment type="similarity">
    <text evidence="1">In the N-terminal section; belongs to the CRISPR-associated nuclease Cas3-HD family.</text>
</comment>
<dbReference type="PROSITE" id="PS51192">
    <property type="entry name" value="HELICASE_ATP_BIND_1"/>
    <property type="match status" value="1"/>
</dbReference>
<dbReference type="GO" id="GO:0046872">
    <property type="term" value="F:metal ion binding"/>
    <property type="evidence" value="ECO:0007669"/>
    <property type="project" value="UniProtKB-KW"/>
</dbReference>
<dbReference type="Gene3D" id="1.10.3210.30">
    <property type="match status" value="1"/>
</dbReference>
<keyword evidence="8" id="KW-0067">ATP-binding</keyword>
<dbReference type="SMART" id="SM00490">
    <property type="entry name" value="HELICc"/>
    <property type="match status" value="1"/>
</dbReference>
<dbReference type="Pfam" id="PF22590">
    <property type="entry name" value="Cas3-like_C_2"/>
    <property type="match status" value="1"/>
</dbReference>
<feature type="domain" description="Rhodanese" evidence="10">
    <location>
        <begin position="578"/>
        <end position="622"/>
    </location>
</feature>
<dbReference type="InterPro" id="IPR027417">
    <property type="entry name" value="P-loop_NTPase"/>
</dbReference>
<name>F8E3A5_CORRG</name>
<keyword evidence="9" id="KW-0051">Antiviral defense</keyword>
<dbReference type="SMART" id="SM00382">
    <property type="entry name" value="AAA"/>
    <property type="match status" value="1"/>
</dbReference>
<evidence type="ECO:0000256" key="9">
    <source>
        <dbReference type="ARBA" id="ARBA00023118"/>
    </source>
</evidence>
<evidence type="ECO:0000256" key="8">
    <source>
        <dbReference type="ARBA" id="ARBA00022840"/>
    </source>
</evidence>
<dbReference type="Gene3D" id="3.40.50.300">
    <property type="entry name" value="P-loop containing nucleotide triphosphate hydrolases"/>
    <property type="match status" value="2"/>
</dbReference>
<dbReference type="GO" id="GO:0003724">
    <property type="term" value="F:RNA helicase activity"/>
    <property type="evidence" value="ECO:0007669"/>
    <property type="project" value="TreeGrafter"/>
</dbReference>
<dbReference type="Pfam" id="PF18019">
    <property type="entry name" value="Cas3_HD"/>
    <property type="match status" value="1"/>
</dbReference>
<dbReference type="CDD" id="cd09641">
    <property type="entry name" value="Cas3''_I"/>
    <property type="match status" value="1"/>
</dbReference>
<evidence type="ECO:0000256" key="7">
    <source>
        <dbReference type="ARBA" id="ARBA00022806"/>
    </source>
</evidence>
<evidence type="ECO:0000256" key="6">
    <source>
        <dbReference type="ARBA" id="ARBA00022801"/>
    </source>
</evidence>
<dbReference type="KEGG" id="crd:CRES_2078"/>
<keyword evidence="3" id="KW-0540">Nuclease</keyword>
<sequence length="944" mass="104503">MRIPPRTENFCVSAEGWVAARSAQARQLWAKSGDGVEWLSLPQHMLDSACAASLVFHGWLADSVKGFLCDKLRLESDQLEVLYLWLAGVHDVGKASVSFQRLVLNRPQFEYLVFQVEDAGLNVTPSAAELNLGKLPHNVASGVIVSQWLRARGWGAAKANALGAVLNAHHGRASQPGKDVGLLIDEYPEPWKEIHRELLEAMEELTGVTKPLEGLTRLKKVPVPVVQLLTGLVIIADWIASNEKLFELGSGVSQLERVAMAARGLDITAPWAPDALRWEDVDAGYRSAFSWPEDYSPRSVQRAVVEAVRKVKEPVLVVIEAETGVGKTEAGLATAEILAARNGAQGVFFAAPTMATANGLLERTIEWTGATAEEGVRSMYLAHSKNALAQPYQALRFKGIEQDADEGGGSQTDDGRGVVASQWMSGRRLGLLSNVVVGTIDQVLMMVLQQRFSMLRHAGLAGKVIIFDEVHAFDVYTSDYLCSVIEWLRYYGASVVLMSATLPPAKRRQLVEAYSEGEWESDEVQGYPLITMATEAEVRTVPVDPSPTNMETRVEVMEDSEEDLLRVVDSWLTDGGCLLIICNTIARAQSAYNLLVAHYHDEVELHHAGFMAWERAQKEEELRARLGPDAHRGQKRPHRAIVVATQVAEQSLDIDADALITDIAPMDLIIQRMGRVHRHRRPATDRPAALSEPRVAIRGLRTRVPYPAFDPGAEAIYGRALLLATMHHLPEVFRRPDDIERLVRASYDTECTPPAGWEAVWEEGRSEAAAKEESAHRRAASYRIPLPESAEVLTDLFIDESVETSADDEERGAAQVRDAEPTVEAIPIIVTEYGYRPVGWDEELLLGAPLTRQEAYRLASSTVRLPARMTRYDSDFETVVSHLERGTPAQWNEHSLLRGQLALPLRLDGTLHIGRFLVRYNSELGLECEQKIERTCNDNHACPS</sequence>
<organism evidence="13 14">
    <name type="scientific">Corynebacterium resistens (strain DSM 45100 / JCM 12819 / GTC 2026 / SICGH 158)</name>
    <dbReference type="NCBI Taxonomy" id="662755"/>
    <lineage>
        <taxon>Bacteria</taxon>
        <taxon>Bacillati</taxon>
        <taxon>Actinomycetota</taxon>
        <taxon>Actinomycetes</taxon>
        <taxon>Mycobacteriales</taxon>
        <taxon>Corynebacteriaceae</taxon>
        <taxon>Corynebacterium</taxon>
    </lineage>
</organism>
<dbReference type="PROSITE" id="PS51643">
    <property type="entry name" value="HD_CAS3"/>
    <property type="match status" value="1"/>
</dbReference>
<evidence type="ECO:0000259" key="10">
    <source>
        <dbReference type="PROSITE" id="PS50206"/>
    </source>
</evidence>
<dbReference type="InterPro" id="IPR050547">
    <property type="entry name" value="DEAD_box_RNA_helicases"/>
</dbReference>
<accession>F8E3A5</accession>
<evidence type="ECO:0000256" key="4">
    <source>
        <dbReference type="ARBA" id="ARBA00022723"/>
    </source>
</evidence>
<dbReference type="NCBIfam" id="TIGR01587">
    <property type="entry name" value="cas3_core"/>
    <property type="match status" value="1"/>
</dbReference>
<dbReference type="InterPro" id="IPR003593">
    <property type="entry name" value="AAA+_ATPase"/>
</dbReference>
<dbReference type="InterPro" id="IPR006474">
    <property type="entry name" value="Helicase_Cas3_CRISPR-ass_core"/>
</dbReference>
<dbReference type="InterPro" id="IPR054712">
    <property type="entry name" value="Cas3-like_dom"/>
</dbReference>
<dbReference type="PANTHER" id="PTHR47963">
    <property type="entry name" value="DEAD-BOX ATP-DEPENDENT RNA HELICASE 47, MITOCHONDRIAL"/>
    <property type="match status" value="1"/>
</dbReference>
<dbReference type="eggNOG" id="COG1203">
    <property type="taxonomic scope" value="Bacteria"/>
</dbReference>
<feature type="domain" description="Helicase ATP-binding" evidence="11">
    <location>
        <begin position="308"/>
        <end position="520"/>
    </location>
</feature>
<keyword evidence="5" id="KW-0547">Nucleotide-binding</keyword>
<dbReference type="InterPro" id="IPR006483">
    <property type="entry name" value="CRISPR-assoc_Cas3_HD"/>
</dbReference>
<dbReference type="Pfam" id="PF18395">
    <property type="entry name" value="Cas3_C"/>
    <property type="match status" value="1"/>
</dbReference>
<dbReference type="InterPro" id="IPR014001">
    <property type="entry name" value="Helicase_ATP-bd"/>
</dbReference>
<dbReference type="InterPro" id="IPR001763">
    <property type="entry name" value="Rhodanese-like_dom"/>
</dbReference>
<dbReference type="OrthoDB" id="9810236at2"/>
<protein>
    <submittedName>
        <fullName evidence="13">CRISPR-associated protein</fullName>
    </submittedName>
</protein>
<dbReference type="GO" id="GO:0016787">
    <property type="term" value="F:hydrolase activity"/>
    <property type="evidence" value="ECO:0007669"/>
    <property type="project" value="UniProtKB-KW"/>
</dbReference>
<evidence type="ECO:0000313" key="14">
    <source>
        <dbReference type="Proteomes" id="UP000000492"/>
    </source>
</evidence>
<dbReference type="NCBIfam" id="TIGR01596">
    <property type="entry name" value="cas3_HD"/>
    <property type="match status" value="1"/>
</dbReference>
<evidence type="ECO:0000256" key="1">
    <source>
        <dbReference type="ARBA" id="ARBA00006847"/>
    </source>
</evidence>
<feature type="domain" description="HD Cas3-type" evidence="12">
    <location>
        <begin position="34"/>
        <end position="239"/>
    </location>
</feature>
<dbReference type="GO" id="GO:0003723">
    <property type="term" value="F:RNA binding"/>
    <property type="evidence" value="ECO:0007669"/>
    <property type="project" value="TreeGrafter"/>
</dbReference>
<evidence type="ECO:0000256" key="3">
    <source>
        <dbReference type="ARBA" id="ARBA00022722"/>
    </source>
</evidence>
<dbReference type="InterPro" id="IPR001650">
    <property type="entry name" value="Helicase_C-like"/>
</dbReference>
<gene>
    <name evidence="13" type="primary">casG</name>
    <name evidence="13" type="ordered locus">CRES_2078</name>
</gene>
<dbReference type="GO" id="GO:0051607">
    <property type="term" value="P:defense response to virus"/>
    <property type="evidence" value="ECO:0007669"/>
    <property type="project" value="UniProtKB-KW"/>
</dbReference>
<proteinExistence type="inferred from homology"/>
<dbReference type="InterPro" id="IPR041372">
    <property type="entry name" value="Cas3_C"/>
</dbReference>
<dbReference type="STRING" id="662755.CRES_2078"/>
<dbReference type="HOGENOM" id="CLU_013924_1_0_11"/>
<dbReference type="AlphaFoldDB" id="F8E3A5"/>
<keyword evidence="14" id="KW-1185">Reference proteome</keyword>
<keyword evidence="6" id="KW-0378">Hydrolase</keyword>
<keyword evidence="4" id="KW-0479">Metal-binding</keyword>
<reference evidence="13 14" key="1">
    <citation type="journal article" date="2012" name="BMC Genomics">
        <title>Complete genome sequence, lifestyle, and multi-drug resistance of the human pathogen Corynebacterium resistens DSM 45100 isolated from blood samples of a leukemia patient.</title>
        <authorList>
            <person name="Schroder J."/>
            <person name="Maus I."/>
            <person name="Meyer K."/>
            <person name="Wordemann S."/>
            <person name="Blom J."/>
            <person name="Jaenicke S."/>
            <person name="Schneider J."/>
            <person name="Trost E."/>
            <person name="Tauch A."/>
        </authorList>
    </citation>
    <scope>NUCLEOTIDE SEQUENCE [LARGE SCALE GENOMIC DNA]</scope>
    <source>
        <strain evidence="14">DSM 45100 / JCM 12819 / CCUG 50093 / GTC 2026 / SICGH 158</strain>
    </source>
</reference>
<evidence type="ECO:0000259" key="12">
    <source>
        <dbReference type="PROSITE" id="PS51643"/>
    </source>
</evidence>
<dbReference type="GO" id="GO:0004518">
    <property type="term" value="F:nuclease activity"/>
    <property type="evidence" value="ECO:0007669"/>
    <property type="project" value="UniProtKB-KW"/>
</dbReference>